<keyword evidence="12" id="KW-0406">Ion transport</keyword>
<accession>A0A8B9X350</accession>
<feature type="transmembrane region" description="Helical" evidence="15">
    <location>
        <begin position="429"/>
        <end position="447"/>
    </location>
</feature>
<dbReference type="GO" id="GO:0098703">
    <property type="term" value="P:calcium ion import across plasma membrane"/>
    <property type="evidence" value="ECO:0007669"/>
    <property type="project" value="TreeGrafter"/>
</dbReference>
<dbReference type="PRINTS" id="PR01415">
    <property type="entry name" value="ANKYRIN"/>
</dbReference>
<dbReference type="FunFam" id="1.25.40.20:FF:000230">
    <property type="entry name" value="transient receptor potential cation channel subfamily V member 6"/>
    <property type="match status" value="1"/>
</dbReference>
<feature type="transmembrane region" description="Helical" evidence="15">
    <location>
        <begin position="527"/>
        <end position="549"/>
    </location>
</feature>
<dbReference type="GO" id="GO:0005886">
    <property type="term" value="C:plasma membrane"/>
    <property type="evidence" value="ECO:0007669"/>
    <property type="project" value="UniProtKB-SubCell"/>
</dbReference>
<feature type="transmembrane region" description="Helical" evidence="15">
    <location>
        <begin position="370"/>
        <end position="390"/>
    </location>
</feature>
<dbReference type="Pfam" id="PF12796">
    <property type="entry name" value="Ank_2"/>
    <property type="match status" value="1"/>
</dbReference>
<keyword evidence="11 14" id="KW-0040">ANK repeat</keyword>
<feature type="transmembrane region" description="Helical" evidence="15">
    <location>
        <begin position="402"/>
        <end position="423"/>
    </location>
</feature>
<dbReference type="Ensembl" id="ENSBGRT00000015387.1">
    <property type="protein sequence ID" value="ENSBGRP00000013342.1"/>
    <property type="gene ID" value="ENSBGRG00000007606.1"/>
</dbReference>
<keyword evidence="2" id="KW-0813">Transport</keyword>
<dbReference type="PANTHER" id="PTHR10582">
    <property type="entry name" value="TRANSIENT RECEPTOR POTENTIAL ION CHANNEL PROTEIN"/>
    <property type="match status" value="1"/>
</dbReference>
<keyword evidence="5" id="KW-0109">Calcium transport</keyword>
<reference evidence="16" key="2">
    <citation type="submission" date="2025-08" db="UniProtKB">
        <authorList>
            <consortium name="Ensembl"/>
        </authorList>
    </citation>
    <scope>IDENTIFICATION</scope>
</reference>
<reference evidence="16" key="1">
    <citation type="submission" date="2019-05" db="EMBL/GenBank/DDBJ databases">
        <authorList>
            <person name="Zhang S."/>
            <person name="Liu J."/>
        </authorList>
    </citation>
    <scope>NUCLEOTIDE SEQUENCE [LARGE SCALE GENOMIC DNA]</scope>
</reference>
<keyword evidence="6" id="KW-0107">Calcium channel</keyword>
<evidence type="ECO:0000256" key="5">
    <source>
        <dbReference type="ARBA" id="ARBA00022568"/>
    </source>
</evidence>
<keyword evidence="15" id="KW-0812">Transmembrane</keyword>
<evidence type="ECO:0000313" key="17">
    <source>
        <dbReference type="Proteomes" id="UP000694520"/>
    </source>
</evidence>
<dbReference type="InterPro" id="IPR024862">
    <property type="entry name" value="TRPV"/>
</dbReference>
<evidence type="ECO:0000313" key="16">
    <source>
        <dbReference type="Ensembl" id="ENSBGRP00000013342.1"/>
    </source>
</evidence>
<dbReference type="PRINTS" id="PR01765">
    <property type="entry name" value="ECACCHANNEL"/>
</dbReference>
<dbReference type="AlphaFoldDB" id="A0A8B9X350"/>
<dbReference type="GeneTree" id="ENSGT00940000161809"/>
<dbReference type="InterPro" id="IPR036770">
    <property type="entry name" value="Ankyrin_rpt-contain_sf"/>
</dbReference>
<feature type="repeat" description="ANK" evidence="14">
    <location>
        <begin position="162"/>
        <end position="194"/>
    </location>
</feature>
<dbReference type="NCBIfam" id="TIGR00870">
    <property type="entry name" value="trp"/>
    <property type="match status" value="1"/>
</dbReference>
<dbReference type="PRINTS" id="PR01766">
    <property type="entry name" value="ECACCHANNEL1"/>
</dbReference>
<dbReference type="PANTHER" id="PTHR10582:SF25">
    <property type="entry name" value="TRANSIENT RECEPTOR POTENTIAL CATION CHANNEL SUBFAMILY V MEMBER 6"/>
    <property type="match status" value="1"/>
</dbReference>
<evidence type="ECO:0000256" key="14">
    <source>
        <dbReference type="PROSITE-ProRule" id="PRU00023"/>
    </source>
</evidence>
<dbReference type="PROSITE" id="PS50297">
    <property type="entry name" value="ANK_REP_REGION"/>
    <property type="match status" value="2"/>
</dbReference>
<dbReference type="InterPro" id="IPR008344">
    <property type="entry name" value="TRPV5/TRPV6"/>
</dbReference>
<keyword evidence="7" id="KW-0479">Metal-binding</keyword>
<keyword evidence="10" id="KW-0112">Calmodulin-binding</keyword>
<evidence type="ECO:0000256" key="12">
    <source>
        <dbReference type="ARBA" id="ARBA00023065"/>
    </source>
</evidence>
<feature type="transmembrane region" description="Helical" evidence="15">
    <location>
        <begin position="318"/>
        <end position="342"/>
    </location>
</feature>
<reference evidence="16" key="3">
    <citation type="submission" date="2025-09" db="UniProtKB">
        <authorList>
            <consortium name="Ensembl"/>
        </authorList>
    </citation>
    <scope>IDENTIFICATION</scope>
</reference>
<keyword evidence="15" id="KW-1133">Transmembrane helix</keyword>
<keyword evidence="8" id="KW-0677">Repeat</keyword>
<protein>
    <recommendedName>
        <fullName evidence="18">Transient receptor potential cation channel subfamily V member 6</fullName>
    </recommendedName>
</protein>
<dbReference type="InterPro" id="IPR002110">
    <property type="entry name" value="Ankyrin_rpt"/>
</dbReference>
<keyword evidence="17" id="KW-1185">Reference proteome</keyword>
<dbReference type="CDD" id="cd22192">
    <property type="entry name" value="TRPV5-6"/>
    <property type="match status" value="1"/>
</dbReference>
<evidence type="ECO:0000256" key="4">
    <source>
        <dbReference type="ARBA" id="ARBA00022553"/>
    </source>
</evidence>
<evidence type="ECO:0000256" key="8">
    <source>
        <dbReference type="ARBA" id="ARBA00022737"/>
    </source>
</evidence>
<evidence type="ECO:0000256" key="3">
    <source>
        <dbReference type="ARBA" id="ARBA00022475"/>
    </source>
</evidence>
<keyword evidence="13" id="KW-0407">Ion channel</keyword>
<evidence type="ECO:0000256" key="11">
    <source>
        <dbReference type="ARBA" id="ARBA00023043"/>
    </source>
</evidence>
<evidence type="ECO:0000256" key="13">
    <source>
        <dbReference type="ARBA" id="ARBA00023303"/>
    </source>
</evidence>
<keyword evidence="9" id="KW-0106">Calcium</keyword>
<proteinExistence type="predicted"/>
<organism evidence="16 17">
    <name type="scientific">Bos mutus grunniens</name>
    <name type="common">Wild yak</name>
    <name type="synonym">Bos grunniens</name>
    <dbReference type="NCBI Taxonomy" id="30521"/>
    <lineage>
        <taxon>Eukaryota</taxon>
        <taxon>Metazoa</taxon>
        <taxon>Chordata</taxon>
        <taxon>Craniata</taxon>
        <taxon>Vertebrata</taxon>
        <taxon>Euteleostomi</taxon>
        <taxon>Mammalia</taxon>
        <taxon>Eutheria</taxon>
        <taxon>Laurasiatheria</taxon>
        <taxon>Artiodactyla</taxon>
        <taxon>Ruminantia</taxon>
        <taxon>Pecora</taxon>
        <taxon>Bovidae</taxon>
        <taxon>Bovinae</taxon>
        <taxon>Bos</taxon>
    </lineage>
</organism>
<keyword evidence="4" id="KW-0597">Phosphoprotein</keyword>
<evidence type="ECO:0000256" key="10">
    <source>
        <dbReference type="ARBA" id="ARBA00022860"/>
    </source>
</evidence>
<evidence type="ECO:0000256" key="7">
    <source>
        <dbReference type="ARBA" id="ARBA00022723"/>
    </source>
</evidence>
<name>A0A8B9X350_BOSMU</name>
<keyword evidence="3" id="KW-1003">Cell membrane</keyword>
<evidence type="ECO:0000256" key="9">
    <source>
        <dbReference type="ARBA" id="ARBA00022837"/>
    </source>
</evidence>
<feature type="repeat" description="ANK" evidence="14">
    <location>
        <begin position="116"/>
        <end position="148"/>
    </location>
</feature>
<dbReference type="SUPFAM" id="SSF48403">
    <property type="entry name" value="Ankyrin repeat"/>
    <property type="match status" value="1"/>
</dbReference>
<evidence type="ECO:0000256" key="1">
    <source>
        <dbReference type="ARBA" id="ARBA00004651"/>
    </source>
</evidence>
<evidence type="ECO:0008006" key="18">
    <source>
        <dbReference type="Google" id="ProtNLM"/>
    </source>
</evidence>
<dbReference type="Gene3D" id="1.25.40.20">
    <property type="entry name" value="Ankyrin repeat-containing domain"/>
    <property type="match status" value="1"/>
</dbReference>
<sequence length="695" mass="79245">MGLPLPKEKGHILCLWRKLCRWFQRQEPWAQRRDEQNLLQQRRIWESPLLLAAKENDIQALSKLLKYEACDVHQKGAMGETALHVAALYDNLEAATVLMEAAPELVKEPMTSELYEGQTALHIAVMNRNVNLVKALLAHGASVSARAIGSAFRLTPHNLIYFGEHPLSFAACMGSEEIVRLLIEHGADIRAQDSWVRPNKTFACQMYNLLLSSTGGDHLQSLDLMLNHQGLTPFKLAGVEGNTVMFQNLVQKQKYIQWTCGPLTSTLYDLTEIDSSGEELSLLELIVTSKKREARQILDQTPVKELVTLKWKRYGRPYFCVLAAMYLLYIVCFTMCCVYRPLKPRTDNETDPRDNTIWEQKPLQVTPKDYIFGAVIILFIEITDIFRVGLSRVFGQTILGGPFHVLFITYSCMVLVTMVMRLTNTSGEVVPMSFALVLGWCSVMYFARGFQMLGPFTIMIQKVSASSQTFYRKVPEQGLAAFFIIFQTEDPNELGHFYSYPMALFSTFELFLTIIDGPANYDVDLPFMYSITYAAFAIIAALLMLNLLIAMMGDTHWRVAHERDELWRAQVVATTVMLEKKLPRCLWPRSGICGHKFGLGDRWFLRVEEKQDINQQRVRRYAQAFCHPGSEDDTERLWLGGPFGTHLSLLTPSVSRSTSRSSINWERLRQGTLKRELRGVVNKALEDGEGWEYQI</sequence>
<dbReference type="GO" id="GO:0005516">
    <property type="term" value="F:calmodulin binding"/>
    <property type="evidence" value="ECO:0007669"/>
    <property type="project" value="UniProtKB-KW"/>
</dbReference>
<dbReference type="GO" id="GO:0005262">
    <property type="term" value="F:calcium channel activity"/>
    <property type="evidence" value="ECO:0007669"/>
    <property type="project" value="UniProtKB-KW"/>
</dbReference>
<evidence type="ECO:0000256" key="2">
    <source>
        <dbReference type="ARBA" id="ARBA00022448"/>
    </source>
</evidence>
<dbReference type="PROSITE" id="PS50088">
    <property type="entry name" value="ANK_REPEAT"/>
    <property type="match status" value="2"/>
</dbReference>
<dbReference type="SMART" id="SM00248">
    <property type="entry name" value="ANK"/>
    <property type="match status" value="5"/>
</dbReference>
<dbReference type="Proteomes" id="UP000694520">
    <property type="component" value="Chromosome 4"/>
</dbReference>
<keyword evidence="15" id="KW-0472">Membrane</keyword>
<dbReference type="Pfam" id="PF00023">
    <property type="entry name" value="Ank"/>
    <property type="match status" value="1"/>
</dbReference>
<evidence type="ECO:0000256" key="15">
    <source>
        <dbReference type="SAM" id="Phobius"/>
    </source>
</evidence>
<comment type="subcellular location">
    <subcellularLocation>
        <location evidence="1">Cell membrane</location>
        <topology evidence="1">Multi-pass membrane protein</topology>
    </subcellularLocation>
</comment>
<dbReference type="InterPro" id="IPR008345">
    <property type="entry name" value="TrpV6"/>
</dbReference>
<evidence type="ECO:0000256" key="6">
    <source>
        <dbReference type="ARBA" id="ARBA00022673"/>
    </source>
</evidence>
<dbReference type="GO" id="GO:0046872">
    <property type="term" value="F:metal ion binding"/>
    <property type="evidence" value="ECO:0007669"/>
    <property type="project" value="UniProtKB-KW"/>
</dbReference>